<gene>
    <name evidence="1" type="ORF">LU297_01865</name>
</gene>
<sequence length="67" mass="7908">MMISDSEIRLTGMQSLIKALGEVQAERFIALIRRESFDYTKWQEKLFEDLTLDELSSQAQSYFEKNQ</sequence>
<evidence type="ECO:0000313" key="1">
    <source>
        <dbReference type="EMBL" id="UXZ05224.1"/>
    </source>
</evidence>
<protein>
    <submittedName>
        <fullName evidence="1">Uncharacterized protein</fullName>
    </submittedName>
</protein>
<evidence type="ECO:0000313" key="2">
    <source>
        <dbReference type="Proteomes" id="UP001063782"/>
    </source>
</evidence>
<organism evidence="1 2">
    <name type="scientific">Moraxella nasicaprae</name>
    <dbReference type="NCBI Taxonomy" id="2904122"/>
    <lineage>
        <taxon>Bacteria</taxon>
        <taxon>Pseudomonadati</taxon>
        <taxon>Pseudomonadota</taxon>
        <taxon>Gammaproteobacteria</taxon>
        <taxon>Moraxellales</taxon>
        <taxon>Moraxellaceae</taxon>
        <taxon>Moraxella</taxon>
    </lineage>
</organism>
<keyword evidence="2" id="KW-1185">Reference proteome</keyword>
<dbReference type="Proteomes" id="UP001063782">
    <property type="component" value="Chromosome"/>
</dbReference>
<reference evidence="1" key="1">
    <citation type="submission" date="2021-12" db="EMBL/GenBank/DDBJ databases">
        <title>taxonomy of Moraxella sp. ZY201224.</title>
        <authorList>
            <person name="Li F."/>
        </authorList>
    </citation>
    <scope>NUCLEOTIDE SEQUENCE</scope>
    <source>
        <strain evidence="1">ZY201224</strain>
    </source>
</reference>
<name>A0ABY6F5A0_9GAMM</name>
<proteinExistence type="predicted"/>
<dbReference type="RefSeq" id="WP_263076723.1">
    <property type="nucleotide sequence ID" value="NZ_CP089977.1"/>
</dbReference>
<dbReference type="EMBL" id="CP089977">
    <property type="protein sequence ID" value="UXZ05224.1"/>
    <property type="molecule type" value="Genomic_DNA"/>
</dbReference>
<accession>A0ABY6F5A0</accession>